<comment type="pathway">
    <text evidence="1">Isoprenoid biosynthesis; isopentenyl diphosphate biosynthesis via mevalonate pathway; isopentenyl diphosphate from (R)-mevalonate: step 2/3.</text>
</comment>
<dbReference type="SUPFAM" id="SSF55060">
    <property type="entry name" value="GHMP Kinase, C-terminal domain"/>
    <property type="match status" value="1"/>
</dbReference>
<evidence type="ECO:0000256" key="2">
    <source>
        <dbReference type="ARBA" id="ARBA00012958"/>
    </source>
</evidence>
<dbReference type="Pfam" id="PF08544">
    <property type="entry name" value="GHMP_kinases_C"/>
    <property type="match status" value="1"/>
</dbReference>
<keyword evidence="3 9" id="KW-0808">Transferase</keyword>
<dbReference type="GO" id="GO:0004631">
    <property type="term" value="F:phosphomevalonate kinase activity"/>
    <property type="evidence" value="ECO:0007669"/>
    <property type="project" value="UniProtKB-EC"/>
</dbReference>
<evidence type="ECO:0000259" key="8">
    <source>
        <dbReference type="Pfam" id="PF08544"/>
    </source>
</evidence>
<protein>
    <recommendedName>
        <fullName evidence="2">phosphomevalonate kinase</fullName>
        <ecNumber evidence="2">2.7.4.2</ecNumber>
    </recommendedName>
</protein>
<dbReference type="RefSeq" id="WP_381537523.1">
    <property type="nucleotide sequence ID" value="NZ_JBHUGI010000024.1"/>
</dbReference>
<dbReference type="InterPro" id="IPR005917">
    <property type="entry name" value="Pmev_kinase_bact"/>
</dbReference>
<evidence type="ECO:0000313" key="10">
    <source>
        <dbReference type="Proteomes" id="UP001597218"/>
    </source>
</evidence>
<evidence type="ECO:0000256" key="3">
    <source>
        <dbReference type="ARBA" id="ARBA00022679"/>
    </source>
</evidence>
<evidence type="ECO:0000256" key="4">
    <source>
        <dbReference type="ARBA" id="ARBA00022741"/>
    </source>
</evidence>
<dbReference type="PRINTS" id="PR00959">
    <property type="entry name" value="MEVGALKINASE"/>
</dbReference>
<feature type="domain" description="GHMP kinase N-terminal" evidence="7">
    <location>
        <begin position="82"/>
        <end position="178"/>
    </location>
</feature>
<evidence type="ECO:0000256" key="5">
    <source>
        <dbReference type="ARBA" id="ARBA00022777"/>
    </source>
</evidence>
<keyword evidence="5 9" id="KW-0418">Kinase</keyword>
<name>A0ABW4SFR6_9BACL</name>
<dbReference type="PANTHER" id="PTHR31814:SF2">
    <property type="entry name" value="PHOSPHOMEVALONATE KINASE"/>
    <property type="match status" value="1"/>
</dbReference>
<dbReference type="InterPro" id="IPR020568">
    <property type="entry name" value="Ribosomal_Su5_D2-typ_SF"/>
</dbReference>
<dbReference type="EC" id="2.7.4.2" evidence="2"/>
<organism evidence="9 10">
    <name type="scientific">Sporosarcina siberiensis</name>
    <dbReference type="NCBI Taxonomy" id="1365606"/>
    <lineage>
        <taxon>Bacteria</taxon>
        <taxon>Bacillati</taxon>
        <taxon>Bacillota</taxon>
        <taxon>Bacilli</taxon>
        <taxon>Bacillales</taxon>
        <taxon>Caryophanaceae</taxon>
        <taxon>Sporosarcina</taxon>
    </lineage>
</organism>
<reference evidence="10" key="1">
    <citation type="journal article" date="2019" name="Int. J. Syst. Evol. Microbiol.">
        <title>The Global Catalogue of Microorganisms (GCM) 10K type strain sequencing project: providing services to taxonomists for standard genome sequencing and annotation.</title>
        <authorList>
            <consortium name="The Broad Institute Genomics Platform"/>
            <consortium name="The Broad Institute Genome Sequencing Center for Infectious Disease"/>
            <person name="Wu L."/>
            <person name="Ma J."/>
        </authorList>
    </citation>
    <scope>NUCLEOTIDE SEQUENCE [LARGE SCALE GENOMIC DNA]</scope>
    <source>
        <strain evidence="10">CGMCC 4.7177</strain>
    </source>
</reference>
<feature type="domain" description="GHMP kinase C-terminal" evidence="8">
    <location>
        <begin position="290"/>
        <end position="348"/>
    </location>
</feature>
<evidence type="ECO:0000259" key="7">
    <source>
        <dbReference type="Pfam" id="PF00288"/>
    </source>
</evidence>
<dbReference type="InterPro" id="IPR013750">
    <property type="entry name" value="GHMP_kinase_C_dom"/>
</dbReference>
<dbReference type="InterPro" id="IPR035102">
    <property type="entry name" value="Phosphomevalonate_kinase"/>
</dbReference>
<dbReference type="EMBL" id="JBHUGI010000024">
    <property type="protein sequence ID" value="MFD1928308.1"/>
    <property type="molecule type" value="Genomic_DNA"/>
</dbReference>
<dbReference type="InterPro" id="IPR014721">
    <property type="entry name" value="Ribsml_uS5_D2-typ_fold_subgr"/>
</dbReference>
<dbReference type="SUPFAM" id="SSF54211">
    <property type="entry name" value="Ribosomal protein S5 domain 2-like"/>
    <property type="match status" value="1"/>
</dbReference>
<dbReference type="Gene3D" id="3.30.230.10">
    <property type="match status" value="1"/>
</dbReference>
<dbReference type="InterPro" id="IPR006204">
    <property type="entry name" value="GHMP_kinase_N_dom"/>
</dbReference>
<evidence type="ECO:0000313" key="9">
    <source>
        <dbReference type="EMBL" id="MFD1928308.1"/>
    </source>
</evidence>
<evidence type="ECO:0000256" key="1">
    <source>
        <dbReference type="ARBA" id="ARBA00005017"/>
    </source>
</evidence>
<sequence>MTGTKFHIKVPGKLMIAGEYAVLEPDGQAIVVAVDRYIQAEIESSEQNSISLPQLGIDYVTWEPLNPYGIELSDPSLKILFVKNAIALFNDYLHSLSIPLRPWSLKITSELNDISGKKYGLGSSAAVTVAVITSMCYFYKSSLGEISKELIYKLSAISHFKTQGNGSCADIAASTYGGWVHYASFNSSWLLGEIKIGTPTLDVVNKSWPNLMIHTITPPSDLTLCVGWTNSESSTAPMISKIRELQEIKPELYKKFLSDSKSAVENLIQSFLNKSSGNAITSLTQNREALKTLSDHAATEIETEKLSILIQIANQYGSGKTSGAGGGDCGIAFVRGDTSSSELKSVWEQANILPLNVTVSKDGATGSRIN</sequence>
<accession>A0ABW4SFR6</accession>
<comment type="caution">
    <text evidence="9">The sequence shown here is derived from an EMBL/GenBank/DDBJ whole genome shotgun (WGS) entry which is preliminary data.</text>
</comment>
<dbReference type="PANTHER" id="PTHR31814">
    <property type="match status" value="1"/>
</dbReference>
<keyword evidence="6" id="KW-0067">ATP-binding</keyword>
<proteinExistence type="predicted"/>
<keyword evidence="4" id="KW-0547">Nucleotide-binding</keyword>
<dbReference type="Gene3D" id="3.30.70.890">
    <property type="entry name" value="GHMP kinase, C-terminal domain"/>
    <property type="match status" value="1"/>
</dbReference>
<dbReference type="NCBIfam" id="TIGR01220">
    <property type="entry name" value="Pmev_kin_Gr_pos"/>
    <property type="match status" value="1"/>
</dbReference>
<keyword evidence="10" id="KW-1185">Reference proteome</keyword>
<gene>
    <name evidence="9" type="ORF">ACFSFY_09570</name>
</gene>
<dbReference type="InterPro" id="IPR036554">
    <property type="entry name" value="GHMP_kinase_C_sf"/>
</dbReference>
<dbReference type="Proteomes" id="UP001597218">
    <property type="component" value="Unassembled WGS sequence"/>
</dbReference>
<dbReference type="Pfam" id="PF00288">
    <property type="entry name" value="GHMP_kinases_N"/>
    <property type="match status" value="1"/>
</dbReference>
<evidence type="ECO:0000256" key="6">
    <source>
        <dbReference type="ARBA" id="ARBA00022840"/>
    </source>
</evidence>